<dbReference type="Proteomes" id="UP000198539">
    <property type="component" value="Unassembled WGS sequence"/>
</dbReference>
<dbReference type="RefSeq" id="WP_092885102.1">
    <property type="nucleotide sequence ID" value="NZ_CP061498.1"/>
</dbReference>
<dbReference type="AlphaFoldDB" id="A0A1H2SD54"/>
<evidence type="ECO:0000313" key="1">
    <source>
        <dbReference type="EMBL" id="SDW28899.1"/>
    </source>
</evidence>
<dbReference type="EMBL" id="FNOM01000001">
    <property type="protein sequence ID" value="SDW28899.1"/>
    <property type="molecule type" value="Genomic_DNA"/>
</dbReference>
<evidence type="ECO:0000313" key="2">
    <source>
        <dbReference type="Proteomes" id="UP000198539"/>
    </source>
</evidence>
<name>A0A1H2SD54_9RHOB</name>
<protein>
    <recommendedName>
        <fullName evidence="3">DUF1289 domain-containing protein</fullName>
    </recommendedName>
</protein>
<dbReference type="InterPro" id="IPR010710">
    <property type="entry name" value="DUF1289"/>
</dbReference>
<gene>
    <name evidence="1" type="ORF">SAMN04488238_101557</name>
</gene>
<proteinExistence type="predicted"/>
<evidence type="ECO:0008006" key="3">
    <source>
        <dbReference type="Google" id="ProtNLM"/>
    </source>
</evidence>
<keyword evidence="2" id="KW-1185">Reference proteome</keyword>
<organism evidence="1 2">
    <name type="scientific">Roseicitreum antarcticum</name>
    <dbReference type="NCBI Taxonomy" id="564137"/>
    <lineage>
        <taxon>Bacteria</taxon>
        <taxon>Pseudomonadati</taxon>
        <taxon>Pseudomonadota</taxon>
        <taxon>Alphaproteobacteria</taxon>
        <taxon>Rhodobacterales</taxon>
        <taxon>Paracoccaceae</taxon>
        <taxon>Roseicitreum</taxon>
    </lineage>
</organism>
<accession>A0A1H2SD54</accession>
<dbReference type="Pfam" id="PF06945">
    <property type="entry name" value="DUF1289"/>
    <property type="match status" value="1"/>
</dbReference>
<dbReference type="OrthoDB" id="7906652at2"/>
<reference evidence="1 2" key="1">
    <citation type="submission" date="2016-10" db="EMBL/GenBank/DDBJ databases">
        <authorList>
            <person name="de Groot N.N."/>
        </authorList>
    </citation>
    <scope>NUCLEOTIDE SEQUENCE [LARGE SCALE GENOMIC DNA]</scope>
    <source>
        <strain evidence="1 2">CGMCC 1.8894</strain>
    </source>
</reference>
<sequence>MSKIPSPCIDVCKFRREGHCIGCSMTKDQKSMFKKLKKETHQRAFLDLLVHQQNDMGKFSHWRLAYLKRCAKKGVPPPL</sequence>